<gene>
    <name evidence="3" type="ORF">KP79_PYT03238</name>
</gene>
<comment type="caution">
    <text evidence="3">The sequence shown here is derived from an EMBL/GenBank/DDBJ whole genome shotgun (WGS) entry which is preliminary data.</text>
</comment>
<keyword evidence="2" id="KW-1133">Transmembrane helix</keyword>
<dbReference type="EMBL" id="NEDP02076651">
    <property type="protein sequence ID" value="OWF36270.1"/>
    <property type="molecule type" value="Genomic_DNA"/>
</dbReference>
<reference evidence="3 4" key="1">
    <citation type="journal article" date="2017" name="Nat. Ecol. Evol.">
        <title>Scallop genome provides insights into evolution of bilaterian karyotype and development.</title>
        <authorList>
            <person name="Wang S."/>
            <person name="Zhang J."/>
            <person name="Jiao W."/>
            <person name="Li J."/>
            <person name="Xun X."/>
            <person name="Sun Y."/>
            <person name="Guo X."/>
            <person name="Huan P."/>
            <person name="Dong B."/>
            <person name="Zhang L."/>
            <person name="Hu X."/>
            <person name="Sun X."/>
            <person name="Wang J."/>
            <person name="Zhao C."/>
            <person name="Wang Y."/>
            <person name="Wang D."/>
            <person name="Huang X."/>
            <person name="Wang R."/>
            <person name="Lv J."/>
            <person name="Li Y."/>
            <person name="Zhang Z."/>
            <person name="Liu B."/>
            <person name="Lu W."/>
            <person name="Hui Y."/>
            <person name="Liang J."/>
            <person name="Zhou Z."/>
            <person name="Hou R."/>
            <person name="Li X."/>
            <person name="Liu Y."/>
            <person name="Li H."/>
            <person name="Ning X."/>
            <person name="Lin Y."/>
            <person name="Zhao L."/>
            <person name="Xing Q."/>
            <person name="Dou J."/>
            <person name="Li Y."/>
            <person name="Mao J."/>
            <person name="Guo H."/>
            <person name="Dou H."/>
            <person name="Li T."/>
            <person name="Mu C."/>
            <person name="Jiang W."/>
            <person name="Fu Q."/>
            <person name="Fu X."/>
            <person name="Miao Y."/>
            <person name="Liu J."/>
            <person name="Yu Q."/>
            <person name="Li R."/>
            <person name="Liao H."/>
            <person name="Li X."/>
            <person name="Kong Y."/>
            <person name="Jiang Z."/>
            <person name="Chourrout D."/>
            <person name="Li R."/>
            <person name="Bao Z."/>
        </authorList>
    </citation>
    <scope>NUCLEOTIDE SEQUENCE [LARGE SCALE GENOMIC DNA]</scope>
    <source>
        <strain evidence="3 4">PY_sf001</strain>
    </source>
</reference>
<feature type="compositionally biased region" description="Polar residues" evidence="1">
    <location>
        <begin position="14"/>
        <end position="23"/>
    </location>
</feature>
<evidence type="ECO:0000313" key="4">
    <source>
        <dbReference type="Proteomes" id="UP000242188"/>
    </source>
</evidence>
<keyword evidence="2" id="KW-0472">Membrane</keyword>
<name>A0A210PIG0_MIZYE</name>
<keyword evidence="2" id="KW-0812">Transmembrane</keyword>
<keyword evidence="4" id="KW-1185">Reference proteome</keyword>
<evidence type="ECO:0000256" key="1">
    <source>
        <dbReference type="SAM" id="MobiDB-lite"/>
    </source>
</evidence>
<feature type="region of interest" description="Disordered" evidence="1">
    <location>
        <begin position="1"/>
        <end position="23"/>
    </location>
</feature>
<dbReference type="Pfam" id="PF15018">
    <property type="entry name" value="InaF-motif"/>
    <property type="match status" value="1"/>
</dbReference>
<organism evidence="3 4">
    <name type="scientific">Mizuhopecten yessoensis</name>
    <name type="common">Japanese scallop</name>
    <name type="synonym">Patinopecten yessoensis</name>
    <dbReference type="NCBI Taxonomy" id="6573"/>
    <lineage>
        <taxon>Eukaryota</taxon>
        <taxon>Metazoa</taxon>
        <taxon>Spiralia</taxon>
        <taxon>Lophotrochozoa</taxon>
        <taxon>Mollusca</taxon>
        <taxon>Bivalvia</taxon>
        <taxon>Autobranchia</taxon>
        <taxon>Pteriomorphia</taxon>
        <taxon>Pectinida</taxon>
        <taxon>Pectinoidea</taxon>
        <taxon>Pectinidae</taxon>
        <taxon>Mizuhopecten</taxon>
    </lineage>
</organism>
<dbReference type="Proteomes" id="UP000242188">
    <property type="component" value="Unassembled WGS sequence"/>
</dbReference>
<feature type="compositionally biased region" description="Polar residues" evidence="1">
    <location>
        <begin position="83"/>
        <end position="93"/>
    </location>
</feature>
<dbReference type="PANTHER" id="PTHR34929:SF1">
    <property type="entry name" value="INAF MOTIF CONTAINING 2"/>
    <property type="match status" value="1"/>
</dbReference>
<protein>
    <submittedName>
        <fullName evidence="3">Proline-rich protein 24</fullName>
    </submittedName>
</protein>
<evidence type="ECO:0000256" key="2">
    <source>
        <dbReference type="SAM" id="Phobius"/>
    </source>
</evidence>
<dbReference type="InterPro" id="IPR029162">
    <property type="entry name" value="InaF-motif"/>
</dbReference>
<proteinExistence type="predicted"/>
<dbReference type="AlphaFoldDB" id="A0A210PIG0"/>
<dbReference type="PANTHER" id="PTHR34929">
    <property type="entry name" value="ZGC:153157"/>
    <property type="match status" value="1"/>
</dbReference>
<feature type="region of interest" description="Disordered" evidence="1">
    <location>
        <begin position="79"/>
        <end position="100"/>
    </location>
</feature>
<accession>A0A210PIG0</accession>
<sequence>MDKDDSTKGVHFRGTNSLGNSTNHIKADVLGNEMRRKWIRLATVLLYVLAISVSAILLAVYYGVFWHPEPRLVINYPSDATPMHSTTSNTRTVPSRGKKG</sequence>
<feature type="transmembrane region" description="Helical" evidence="2">
    <location>
        <begin position="44"/>
        <end position="64"/>
    </location>
</feature>
<evidence type="ECO:0000313" key="3">
    <source>
        <dbReference type="EMBL" id="OWF36270.1"/>
    </source>
</evidence>